<protein>
    <submittedName>
        <fullName evidence="3">Uncharacterized protein</fullName>
    </submittedName>
</protein>
<evidence type="ECO:0000313" key="4">
    <source>
        <dbReference type="Proteomes" id="UP000054248"/>
    </source>
</evidence>
<feature type="compositionally biased region" description="Polar residues" evidence="1">
    <location>
        <begin position="80"/>
        <end position="91"/>
    </location>
</feature>
<feature type="region of interest" description="Disordered" evidence="1">
    <location>
        <begin position="239"/>
        <end position="268"/>
    </location>
</feature>
<accession>A0A0C3QXY6</accession>
<reference evidence="3 4" key="1">
    <citation type="submission" date="2014-04" db="EMBL/GenBank/DDBJ databases">
        <authorList>
            <consortium name="DOE Joint Genome Institute"/>
            <person name="Kuo A."/>
            <person name="Girlanda M."/>
            <person name="Perotto S."/>
            <person name="Kohler A."/>
            <person name="Nagy L.G."/>
            <person name="Floudas D."/>
            <person name="Copeland A."/>
            <person name="Barry K.W."/>
            <person name="Cichocki N."/>
            <person name="Veneault-Fourrey C."/>
            <person name="LaButti K."/>
            <person name="Lindquist E.A."/>
            <person name="Lipzen A."/>
            <person name="Lundell T."/>
            <person name="Morin E."/>
            <person name="Murat C."/>
            <person name="Sun H."/>
            <person name="Tunlid A."/>
            <person name="Henrissat B."/>
            <person name="Grigoriev I.V."/>
            <person name="Hibbett D.S."/>
            <person name="Martin F."/>
            <person name="Nordberg H.P."/>
            <person name="Cantor M.N."/>
            <person name="Hua S.X."/>
        </authorList>
    </citation>
    <scope>NUCLEOTIDE SEQUENCE [LARGE SCALE GENOMIC DNA]</scope>
    <source>
        <strain evidence="3 4">MUT 4182</strain>
    </source>
</reference>
<keyword evidence="2" id="KW-0472">Membrane</keyword>
<keyword evidence="4" id="KW-1185">Reference proteome</keyword>
<sequence>MNYVQTQTRAVEDTNIVTAASRLASTSIGKIPGEVQTDTLYPEDAAPACLCGAYERRARRNPTPNDPSKFVGVGVETNPDRTNTPTLTQETRVTREGVRSIVGPRHWISCTSPASRTPTWSIPPKSSDPPGWTSATSSTSTAAPLSGSTVRSLDPAAPKTIVRTASSSSPLVRSIDPPATATSSGATALGAPDYSAADSQKQTIPTAVGVSVGGAVAIALLAALVFSYFRNNSKRPPRGAVGTVRGTNSAVIGGPDDARGGAQPSREPMSLFVETLRDSTLGERLPMTEYPSVQLGHAVVIAHDQAEGSYTNEPQSHDGGDVSSSCTFWTPPGSISPSNSNAPVGTGFLGEGPTTIIARSGSLHAAAQ</sequence>
<evidence type="ECO:0000313" key="3">
    <source>
        <dbReference type="EMBL" id="KIO34009.1"/>
    </source>
</evidence>
<feature type="region of interest" description="Disordered" evidence="1">
    <location>
        <begin position="60"/>
        <end position="91"/>
    </location>
</feature>
<feature type="region of interest" description="Disordered" evidence="1">
    <location>
        <begin position="109"/>
        <end position="186"/>
    </location>
</feature>
<dbReference type="Proteomes" id="UP000054248">
    <property type="component" value="Unassembled WGS sequence"/>
</dbReference>
<feature type="compositionally biased region" description="Low complexity" evidence="1">
    <location>
        <begin position="177"/>
        <end position="186"/>
    </location>
</feature>
<reference evidence="4" key="2">
    <citation type="submission" date="2015-01" db="EMBL/GenBank/DDBJ databases">
        <title>Evolutionary Origins and Diversification of the Mycorrhizal Mutualists.</title>
        <authorList>
            <consortium name="DOE Joint Genome Institute"/>
            <consortium name="Mycorrhizal Genomics Consortium"/>
            <person name="Kohler A."/>
            <person name="Kuo A."/>
            <person name="Nagy L.G."/>
            <person name="Floudas D."/>
            <person name="Copeland A."/>
            <person name="Barry K.W."/>
            <person name="Cichocki N."/>
            <person name="Veneault-Fourrey C."/>
            <person name="LaButti K."/>
            <person name="Lindquist E.A."/>
            <person name="Lipzen A."/>
            <person name="Lundell T."/>
            <person name="Morin E."/>
            <person name="Murat C."/>
            <person name="Riley R."/>
            <person name="Ohm R."/>
            <person name="Sun H."/>
            <person name="Tunlid A."/>
            <person name="Henrissat B."/>
            <person name="Grigoriev I.V."/>
            <person name="Hibbett D.S."/>
            <person name="Martin F."/>
        </authorList>
    </citation>
    <scope>NUCLEOTIDE SEQUENCE [LARGE SCALE GENOMIC DNA]</scope>
    <source>
        <strain evidence="4">MUT 4182</strain>
    </source>
</reference>
<organism evidence="3 4">
    <name type="scientific">Tulasnella calospora MUT 4182</name>
    <dbReference type="NCBI Taxonomy" id="1051891"/>
    <lineage>
        <taxon>Eukaryota</taxon>
        <taxon>Fungi</taxon>
        <taxon>Dikarya</taxon>
        <taxon>Basidiomycota</taxon>
        <taxon>Agaricomycotina</taxon>
        <taxon>Agaricomycetes</taxon>
        <taxon>Cantharellales</taxon>
        <taxon>Tulasnellaceae</taxon>
        <taxon>Tulasnella</taxon>
    </lineage>
</organism>
<proteinExistence type="predicted"/>
<evidence type="ECO:0000256" key="2">
    <source>
        <dbReference type="SAM" id="Phobius"/>
    </source>
</evidence>
<name>A0A0C3QXY6_9AGAM</name>
<keyword evidence="2" id="KW-1133">Transmembrane helix</keyword>
<feature type="compositionally biased region" description="Low complexity" evidence="1">
    <location>
        <begin position="133"/>
        <end position="143"/>
    </location>
</feature>
<dbReference type="EMBL" id="KN822945">
    <property type="protein sequence ID" value="KIO34009.1"/>
    <property type="molecule type" value="Genomic_DNA"/>
</dbReference>
<feature type="compositionally biased region" description="Polar residues" evidence="1">
    <location>
        <begin position="109"/>
        <end position="120"/>
    </location>
</feature>
<dbReference type="HOGENOM" id="CLU_752702_0_0_1"/>
<evidence type="ECO:0000256" key="1">
    <source>
        <dbReference type="SAM" id="MobiDB-lite"/>
    </source>
</evidence>
<gene>
    <name evidence="3" type="ORF">M407DRAFT_3737</name>
</gene>
<feature type="transmembrane region" description="Helical" evidence="2">
    <location>
        <begin position="207"/>
        <end position="229"/>
    </location>
</feature>
<dbReference type="AlphaFoldDB" id="A0A0C3QXY6"/>
<keyword evidence="2" id="KW-0812">Transmembrane</keyword>